<dbReference type="Proteomes" id="UP000251341">
    <property type="component" value="Unassembled WGS sequence"/>
</dbReference>
<sequence length="93" mass="10244">MSQSSSNMVRALVLRELEAGKRDDGLWLQAMSESKMDSTKAQVRYLELRTQAMQGDVKGLLIKQIRGAVAQDTGVRLSNASLADYLSAKTLNK</sequence>
<protein>
    <submittedName>
        <fullName evidence="1">Uncharacterized protein</fullName>
    </submittedName>
</protein>
<dbReference type="EMBL" id="NESP01000001">
    <property type="protein sequence ID" value="PUE58238.1"/>
    <property type="molecule type" value="Genomic_DNA"/>
</dbReference>
<dbReference type="AlphaFoldDB" id="A0A315EN68"/>
<gene>
    <name evidence="1" type="ORF">B9Z44_00635</name>
</gene>
<reference evidence="1 2" key="1">
    <citation type="submission" date="2017-04" db="EMBL/GenBank/DDBJ databases">
        <title>Unexpected and diverse lifestyles within the genus Limnohabitans.</title>
        <authorList>
            <person name="Kasalicky V."/>
            <person name="Mehrshad M."/>
            <person name="Andrei S.-A."/>
            <person name="Salcher M."/>
            <person name="Kratochvilova H."/>
            <person name="Simek K."/>
            <person name="Ghai R."/>
        </authorList>
    </citation>
    <scope>NUCLEOTIDE SEQUENCE [LARGE SCALE GENOMIC DNA]</scope>
    <source>
        <strain evidence="1 2">MWH-C5</strain>
    </source>
</reference>
<proteinExistence type="predicted"/>
<comment type="caution">
    <text evidence="1">The sequence shown here is derived from an EMBL/GenBank/DDBJ whole genome shotgun (WGS) entry which is preliminary data.</text>
</comment>
<evidence type="ECO:0000313" key="2">
    <source>
        <dbReference type="Proteomes" id="UP000251341"/>
    </source>
</evidence>
<evidence type="ECO:0000313" key="1">
    <source>
        <dbReference type="EMBL" id="PUE58238.1"/>
    </source>
</evidence>
<dbReference type="RefSeq" id="WP_146179022.1">
    <property type="nucleotide sequence ID" value="NZ_NESP01000001.1"/>
</dbReference>
<accession>A0A315EN68</accession>
<organism evidence="1 2">
    <name type="scientific">Limnohabitans curvus</name>
    <dbReference type="NCBI Taxonomy" id="323423"/>
    <lineage>
        <taxon>Bacteria</taxon>
        <taxon>Pseudomonadati</taxon>
        <taxon>Pseudomonadota</taxon>
        <taxon>Betaproteobacteria</taxon>
        <taxon>Burkholderiales</taxon>
        <taxon>Comamonadaceae</taxon>
        <taxon>Limnohabitans</taxon>
    </lineage>
</organism>
<keyword evidence="2" id="KW-1185">Reference proteome</keyword>
<name>A0A315EN68_9BURK</name>